<gene>
    <name evidence="2" type="ORF">DM01DRAFT_1382560</name>
</gene>
<dbReference type="EMBL" id="MCGT01000010">
    <property type="protein sequence ID" value="ORX56294.1"/>
    <property type="molecule type" value="Genomic_DNA"/>
</dbReference>
<protein>
    <recommendedName>
        <fullName evidence="1">A-kinase anchor protein 7-like phosphoesterase domain-containing protein</fullName>
    </recommendedName>
</protein>
<evidence type="ECO:0000313" key="2">
    <source>
        <dbReference type="EMBL" id="ORX56294.1"/>
    </source>
</evidence>
<evidence type="ECO:0000313" key="3">
    <source>
        <dbReference type="Proteomes" id="UP000242146"/>
    </source>
</evidence>
<reference evidence="2 3" key="1">
    <citation type="submission" date="2016-07" db="EMBL/GenBank/DDBJ databases">
        <title>Pervasive Adenine N6-methylation of Active Genes in Fungi.</title>
        <authorList>
            <consortium name="DOE Joint Genome Institute"/>
            <person name="Mondo S.J."/>
            <person name="Dannebaum R.O."/>
            <person name="Kuo R.C."/>
            <person name="Labutti K."/>
            <person name="Haridas S."/>
            <person name="Kuo A."/>
            <person name="Salamov A."/>
            <person name="Ahrendt S.R."/>
            <person name="Lipzen A."/>
            <person name="Sullivan W."/>
            <person name="Andreopoulos W.B."/>
            <person name="Clum A."/>
            <person name="Lindquist E."/>
            <person name="Daum C."/>
            <person name="Ramamoorthy G.K."/>
            <person name="Gryganskyi A."/>
            <person name="Culley D."/>
            <person name="Magnuson J.K."/>
            <person name="James T.Y."/>
            <person name="O'Malley M.A."/>
            <person name="Stajich J.E."/>
            <person name="Spatafora J.W."/>
            <person name="Visel A."/>
            <person name="Grigoriev I.V."/>
        </authorList>
    </citation>
    <scope>NUCLEOTIDE SEQUENCE [LARGE SCALE GENOMIC DNA]</scope>
    <source>
        <strain evidence="2 3">NRRL 3301</strain>
    </source>
</reference>
<sequence>MQPFVTSLDPEYLVPYSQLHLTIGNLHLPTSAAAHEAQSLLHGHIVKFAHENNITSPLPISLEGLTMKKIGGRAGARVIFATAKDMSEAPCTIVETRYGKPSNQRPWGSNVVAFPAAAMLKSSVGSVDLGLAAIERVKLSKRGRQYPISDRNKCVATFQVCKSD</sequence>
<dbReference type="InterPro" id="IPR019510">
    <property type="entry name" value="AKAP7-like_phosphoesterase"/>
</dbReference>
<name>A0A1X2GL85_9FUNG</name>
<proteinExistence type="predicted"/>
<dbReference type="Gene3D" id="3.90.1140.10">
    <property type="entry name" value="Cyclic phosphodiesterase"/>
    <property type="match status" value="1"/>
</dbReference>
<feature type="domain" description="A-kinase anchor protein 7-like phosphoesterase" evidence="1">
    <location>
        <begin position="7"/>
        <end position="88"/>
    </location>
</feature>
<dbReference type="AlphaFoldDB" id="A0A1X2GL85"/>
<evidence type="ECO:0000259" key="1">
    <source>
        <dbReference type="Pfam" id="PF10469"/>
    </source>
</evidence>
<dbReference type="Pfam" id="PF10469">
    <property type="entry name" value="AKAP7_NLS"/>
    <property type="match status" value="1"/>
</dbReference>
<accession>A0A1X2GL85</accession>
<organism evidence="2 3">
    <name type="scientific">Hesseltinella vesiculosa</name>
    <dbReference type="NCBI Taxonomy" id="101127"/>
    <lineage>
        <taxon>Eukaryota</taxon>
        <taxon>Fungi</taxon>
        <taxon>Fungi incertae sedis</taxon>
        <taxon>Mucoromycota</taxon>
        <taxon>Mucoromycotina</taxon>
        <taxon>Mucoromycetes</taxon>
        <taxon>Mucorales</taxon>
        <taxon>Cunninghamellaceae</taxon>
        <taxon>Hesseltinella</taxon>
    </lineage>
</organism>
<keyword evidence="3" id="KW-1185">Reference proteome</keyword>
<comment type="caution">
    <text evidence="2">The sequence shown here is derived from an EMBL/GenBank/DDBJ whole genome shotgun (WGS) entry which is preliminary data.</text>
</comment>
<dbReference type="Proteomes" id="UP000242146">
    <property type="component" value="Unassembled WGS sequence"/>
</dbReference>